<keyword evidence="2 7" id="KW-0813">Transport</keyword>
<dbReference type="Proteomes" id="UP000606003">
    <property type="component" value="Unassembled WGS sequence"/>
</dbReference>
<keyword evidence="6 7" id="KW-0998">Cell outer membrane</keyword>
<evidence type="ECO:0000256" key="6">
    <source>
        <dbReference type="ARBA" id="ARBA00023237"/>
    </source>
</evidence>
<feature type="signal peptide" evidence="8">
    <location>
        <begin position="1"/>
        <end position="31"/>
    </location>
</feature>
<keyword evidence="11" id="KW-1185">Reference proteome</keyword>
<gene>
    <name evidence="10" type="ORF">IC234_21125</name>
</gene>
<dbReference type="Gene3D" id="2.40.170.20">
    <property type="entry name" value="TonB-dependent receptor, beta-barrel domain"/>
    <property type="match status" value="1"/>
</dbReference>
<evidence type="ECO:0000256" key="1">
    <source>
        <dbReference type="ARBA" id="ARBA00004571"/>
    </source>
</evidence>
<evidence type="ECO:0000259" key="9">
    <source>
        <dbReference type="Pfam" id="PF07715"/>
    </source>
</evidence>
<evidence type="ECO:0000313" key="11">
    <source>
        <dbReference type="Proteomes" id="UP000606003"/>
    </source>
</evidence>
<dbReference type="RefSeq" id="WP_190928677.1">
    <property type="nucleotide sequence ID" value="NZ_JACXAC010000009.1"/>
</dbReference>
<accession>A0ABR8JXF2</accession>
<dbReference type="InterPro" id="IPR023996">
    <property type="entry name" value="TonB-dep_OMP_SusC/RagA"/>
</dbReference>
<dbReference type="PROSITE" id="PS52016">
    <property type="entry name" value="TONB_DEPENDENT_REC_3"/>
    <property type="match status" value="1"/>
</dbReference>
<dbReference type="Pfam" id="PF13715">
    <property type="entry name" value="CarbopepD_reg_2"/>
    <property type="match status" value="1"/>
</dbReference>
<comment type="subcellular location">
    <subcellularLocation>
        <location evidence="1 7">Cell outer membrane</location>
        <topology evidence="1 7">Multi-pass membrane protein</topology>
    </subcellularLocation>
</comment>
<evidence type="ECO:0000256" key="2">
    <source>
        <dbReference type="ARBA" id="ARBA00022448"/>
    </source>
</evidence>
<proteinExistence type="inferred from homology"/>
<feature type="chain" id="PRO_5047288318" evidence="8">
    <location>
        <begin position="32"/>
        <end position="1056"/>
    </location>
</feature>
<evidence type="ECO:0000256" key="7">
    <source>
        <dbReference type="PROSITE-ProRule" id="PRU01360"/>
    </source>
</evidence>
<dbReference type="Pfam" id="PF07715">
    <property type="entry name" value="Plug"/>
    <property type="match status" value="1"/>
</dbReference>
<comment type="caution">
    <text evidence="10">The sequence shown here is derived from an EMBL/GenBank/DDBJ whole genome shotgun (WGS) entry which is preliminary data.</text>
</comment>
<dbReference type="NCBIfam" id="TIGR04057">
    <property type="entry name" value="SusC_RagA_signa"/>
    <property type="match status" value="1"/>
</dbReference>
<dbReference type="Gene3D" id="2.170.130.10">
    <property type="entry name" value="TonB-dependent receptor, plug domain"/>
    <property type="match status" value="1"/>
</dbReference>
<dbReference type="InterPro" id="IPR039426">
    <property type="entry name" value="TonB-dep_rcpt-like"/>
</dbReference>
<dbReference type="NCBIfam" id="TIGR04056">
    <property type="entry name" value="OMP_RagA_SusC"/>
    <property type="match status" value="1"/>
</dbReference>
<dbReference type="InterPro" id="IPR023997">
    <property type="entry name" value="TonB-dep_OMP_SusC/RagA_CS"/>
</dbReference>
<dbReference type="SUPFAM" id="SSF49464">
    <property type="entry name" value="Carboxypeptidase regulatory domain-like"/>
    <property type="match status" value="1"/>
</dbReference>
<evidence type="ECO:0000256" key="5">
    <source>
        <dbReference type="ARBA" id="ARBA00023136"/>
    </source>
</evidence>
<keyword evidence="5 7" id="KW-0472">Membrane</keyword>
<evidence type="ECO:0000256" key="4">
    <source>
        <dbReference type="ARBA" id="ARBA00022692"/>
    </source>
</evidence>
<dbReference type="InterPro" id="IPR036942">
    <property type="entry name" value="Beta-barrel_TonB_sf"/>
</dbReference>
<dbReference type="Gene3D" id="2.60.40.1120">
    <property type="entry name" value="Carboxypeptidase-like, regulatory domain"/>
    <property type="match status" value="1"/>
</dbReference>
<dbReference type="EMBL" id="JACXAC010000009">
    <property type="protein sequence ID" value="MBD2724642.1"/>
    <property type="molecule type" value="Genomic_DNA"/>
</dbReference>
<protein>
    <submittedName>
        <fullName evidence="10">TonB-dependent receptor</fullName>
    </submittedName>
</protein>
<dbReference type="SUPFAM" id="SSF56935">
    <property type="entry name" value="Porins"/>
    <property type="match status" value="1"/>
</dbReference>
<keyword evidence="4 7" id="KW-0812">Transmembrane</keyword>
<dbReference type="InterPro" id="IPR008969">
    <property type="entry name" value="CarboxyPept-like_regulatory"/>
</dbReference>
<keyword evidence="10" id="KW-0675">Receptor</keyword>
<keyword evidence="3 7" id="KW-1134">Transmembrane beta strand</keyword>
<organism evidence="10 11">
    <name type="scientific">Hymenobacter armeniacus</name>
    <dbReference type="NCBI Taxonomy" id="2771358"/>
    <lineage>
        <taxon>Bacteria</taxon>
        <taxon>Pseudomonadati</taxon>
        <taxon>Bacteroidota</taxon>
        <taxon>Cytophagia</taxon>
        <taxon>Cytophagales</taxon>
        <taxon>Hymenobacteraceae</taxon>
        <taxon>Hymenobacter</taxon>
    </lineage>
</organism>
<dbReference type="InterPro" id="IPR012910">
    <property type="entry name" value="Plug_dom"/>
</dbReference>
<keyword evidence="8" id="KW-0732">Signal</keyword>
<comment type="similarity">
    <text evidence="7">Belongs to the TonB-dependent receptor family.</text>
</comment>
<sequence length="1056" mass="113504">MKKSVPKIPGFAVPVLLGGMLSLPGLHPAMAAPAARLFSVQQAADTPVTGRITDENGAGLPGVTVLVKGTSTGTQTDADGRYSLVAPAGATLVFSFVGYKTQEVAVGGRTAVDARLATDTQGLSEVVVVGYLAQDRQNVTSAVSSLDVKEANKAPVATATQALQGRLPGVTVQGSGGPGDAPVVSIRGIGTLGNAGSGPLYVIDGLWTGNIRDLNPNDIESLTVLKDASSTAVYGSSGANGVVLITTKKGKAGQPSIAFNGYRGIDQIYKRYNLTNASDWADRAVQAYANAGLNPLNNGQNGLAGAVKGPGGAFNPNIDTDWQKEFFQTGTLEDYNLSFSGGSVGDKTASNFLISGEYFHQEGIVKGPDFQRLSLRLNSGLTRGRFKFQENAQLTHLDVTLLNGAPFIDVLAMLPSIPVYDARNEGGYGTGSPILNTFATNPIGAQELLRRKQADNRLAGNFSMDVSLFDFLTYRLNAAIDGHTYSNSDAQKSGILRQNTRINTSSLNEFLGYDVFLLAENTLNFNKAFGDNHINVLGGYSEQRYRQHNVQAGSQVFSSLPQYYFELSAGTTKGAVLGTSTENAKRSFFTQATYDYKNRYLISGSFRRDGSSKFAPQNRWANFGAASLGWRLSEETFFKDALPQVNNLKLRASYGGNGNDALFGSYGGNYLTTPIIGQNVNYVLGTGQTIVNGQTQLALASPDLQWEERFTKNIGLDLAVLDSRLTLSTDYYIAETRKALAPVQVPTYLGHFGDVLYQNAGNIENRGFELALGYHENRKAFVYGADFTLTTISNKITALPVKGQAFEGGEGFTRSELGSSLGEFYLIQFDGIFQSREEAQNYKSSNGTIIQPYATAGDVRYKDANDDGKIDNLDRVFSGKSIPTLQYGLNLNAAFKGFDLSLFWQGVSGNKIFNSARIALESYSGPNNYNADVTPWSPSNPSTTTPRLLQGGGATPDLIKSAAENGRANTTRWLEDGAYLRLKNVQLGYTFPKTLTSFMPSLGSVRVYVTGRNVVTFTKYTGFDPEITGTGFYSRGVDNSAYPNVRSFTGGLQVNF</sequence>
<evidence type="ECO:0000313" key="10">
    <source>
        <dbReference type="EMBL" id="MBD2724642.1"/>
    </source>
</evidence>
<evidence type="ECO:0000256" key="8">
    <source>
        <dbReference type="SAM" id="SignalP"/>
    </source>
</evidence>
<feature type="domain" description="TonB-dependent receptor plug" evidence="9">
    <location>
        <begin position="136"/>
        <end position="242"/>
    </location>
</feature>
<name>A0ABR8JXF2_9BACT</name>
<dbReference type="InterPro" id="IPR037066">
    <property type="entry name" value="Plug_dom_sf"/>
</dbReference>
<evidence type="ECO:0000256" key="3">
    <source>
        <dbReference type="ARBA" id="ARBA00022452"/>
    </source>
</evidence>
<reference evidence="10 11" key="1">
    <citation type="submission" date="2020-09" db="EMBL/GenBank/DDBJ databases">
        <authorList>
            <person name="Kim M.K."/>
        </authorList>
    </citation>
    <scope>NUCLEOTIDE SEQUENCE [LARGE SCALE GENOMIC DNA]</scope>
    <source>
        <strain evidence="10 11">BT189</strain>
    </source>
</reference>